<dbReference type="InterPro" id="IPR027417">
    <property type="entry name" value="P-loop_NTPase"/>
</dbReference>
<dbReference type="GeneID" id="19197956"/>
<reference evidence="1 2" key="1">
    <citation type="submission" date="2013-03" db="EMBL/GenBank/DDBJ databases">
        <title>The Genome Sequence of Cladophialophora psammophila CBS 110553.</title>
        <authorList>
            <consortium name="The Broad Institute Genomics Platform"/>
            <person name="Cuomo C."/>
            <person name="de Hoog S."/>
            <person name="Gorbushina A."/>
            <person name="Walker B."/>
            <person name="Young S.K."/>
            <person name="Zeng Q."/>
            <person name="Gargeya S."/>
            <person name="Fitzgerald M."/>
            <person name="Haas B."/>
            <person name="Abouelleil A."/>
            <person name="Allen A.W."/>
            <person name="Alvarado L."/>
            <person name="Arachchi H.M."/>
            <person name="Berlin A.M."/>
            <person name="Chapman S.B."/>
            <person name="Gainer-Dewar J."/>
            <person name="Goldberg J."/>
            <person name="Griggs A."/>
            <person name="Gujja S."/>
            <person name="Hansen M."/>
            <person name="Howarth C."/>
            <person name="Imamovic A."/>
            <person name="Ireland A."/>
            <person name="Larimer J."/>
            <person name="McCowan C."/>
            <person name="Murphy C."/>
            <person name="Pearson M."/>
            <person name="Poon T.W."/>
            <person name="Priest M."/>
            <person name="Roberts A."/>
            <person name="Saif S."/>
            <person name="Shea T."/>
            <person name="Sisk P."/>
            <person name="Sykes S."/>
            <person name="Wortman J."/>
            <person name="Nusbaum C."/>
            <person name="Birren B."/>
        </authorList>
    </citation>
    <scope>NUCLEOTIDE SEQUENCE [LARGE SCALE GENOMIC DNA]</scope>
    <source>
        <strain evidence="1 2">CBS 110553</strain>
    </source>
</reference>
<dbReference type="RefSeq" id="XP_007752029.1">
    <property type="nucleotide sequence ID" value="XM_007753839.1"/>
</dbReference>
<accession>W9VD09</accession>
<organism evidence="1 2">
    <name type="scientific">Cladophialophora psammophila CBS 110553</name>
    <dbReference type="NCBI Taxonomy" id="1182543"/>
    <lineage>
        <taxon>Eukaryota</taxon>
        <taxon>Fungi</taxon>
        <taxon>Dikarya</taxon>
        <taxon>Ascomycota</taxon>
        <taxon>Pezizomycotina</taxon>
        <taxon>Eurotiomycetes</taxon>
        <taxon>Chaetothyriomycetidae</taxon>
        <taxon>Chaetothyriales</taxon>
        <taxon>Herpotrichiellaceae</taxon>
        <taxon>Cladophialophora</taxon>
    </lineage>
</organism>
<proteinExistence type="predicted"/>
<keyword evidence="2" id="KW-1185">Reference proteome</keyword>
<dbReference type="HOGENOM" id="CLU_2372615_0_0_1"/>
<name>W9VD09_9EURO</name>
<dbReference type="AlphaFoldDB" id="W9VD09"/>
<evidence type="ECO:0000313" key="1">
    <source>
        <dbReference type="EMBL" id="EXJ53497.1"/>
    </source>
</evidence>
<protein>
    <submittedName>
        <fullName evidence="1">Uncharacterized protein</fullName>
    </submittedName>
</protein>
<dbReference type="EMBL" id="AMGX01000045">
    <property type="protein sequence ID" value="EXJ53497.1"/>
    <property type="molecule type" value="Genomic_DNA"/>
</dbReference>
<evidence type="ECO:0000313" key="2">
    <source>
        <dbReference type="Proteomes" id="UP000019471"/>
    </source>
</evidence>
<sequence>MSRLQQIRREWASLQSNMQKSIVFTCEPVEEPLHDDGERSMRQTNKEWYDLHETFLRLLKEMDVSFNLLSYSTTALDERVGIVLKIWEGQFNGCN</sequence>
<dbReference type="Proteomes" id="UP000019471">
    <property type="component" value="Unassembled WGS sequence"/>
</dbReference>
<gene>
    <name evidence="1" type="ORF">A1O5_13273</name>
</gene>
<dbReference type="OrthoDB" id="6118920at2759"/>
<comment type="caution">
    <text evidence="1">The sequence shown here is derived from an EMBL/GenBank/DDBJ whole genome shotgun (WGS) entry which is preliminary data.</text>
</comment>
<dbReference type="Gene3D" id="3.40.50.300">
    <property type="entry name" value="P-loop containing nucleotide triphosphate hydrolases"/>
    <property type="match status" value="1"/>
</dbReference>